<dbReference type="EMBL" id="JAUBDI010000011">
    <property type="protein sequence ID" value="MDW0113902.1"/>
    <property type="molecule type" value="Genomic_DNA"/>
</dbReference>
<proteinExistence type="predicted"/>
<name>A0ABU4GE91_9BACL</name>
<dbReference type="Proteomes" id="UP001282284">
    <property type="component" value="Unassembled WGS sequence"/>
</dbReference>
<sequence>MHIIIGGAHNGKRTYVQQQLANTAHQWVNCSNTENCFGDWHPTGIVVIEKIEQWLAQTDLPEAQAIDHILSAVEGRNTLFILTDFGRGIVPMDAKQRALRDTCGRLYQQLFARADEVTRIWYGIPQTIKKRGERI</sequence>
<dbReference type="Gene3D" id="3.40.50.300">
    <property type="entry name" value="P-loop containing nucleotide triphosphate hydrolases"/>
    <property type="match status" value="1"/>
</dbReference>
<comment type="caution">
    <text evidence="1">The sequence shown here is derived from an EMBL/GenBank/DDBJ whole genome shotgun (WGS) entry which is preliminary data.</text>
</comment>
<evidence type="ECO:0000313" key="1">
    <source>
        <dbReference type="EMBL" id="MDW0113902.1"/>
    </source>
</evidence>
<organism evidence="1 2">
    <name type="scientific">Sporosarcina saromensis</name>
    <dbReference type="NCBI Taxonomy" id="359365"/>
    <lineage>
        <taxon>Bacteria</taxon>
        <taxon>Bacillati</taxon>
        <taxon>Bacillota</taxon>
        <taxon>Bacilli</taxon>
        <taxon>Bacillales</taxon>
        <taxon>Caryophanaceae</taxon>
        <taxon>Sporosarcina</taxon>
    </lineage>
</organism>
<dbReference type="InterPro" id="IPR027417">
    <property type="entry name" value="P-loop_NTPase"/>
</dbReference>
<gene>
    <name evidence="1" type="ORF">QT711_11955</name>
</gene>
<keyword evidence="1" id="KW-0418">Kinase</keyword>
<keyword evidence="2" id="KW-1185">Reference proteome</keyword>
<protein>
    <submittedName>
        <fullName evidence="1">Bifunctional adenosylcobinamide kinase/adenosylcobinamide-phosphate guanylyltransferase</fullName>
    </submittedName>
</protein>
<reference evidence="1 2" key="1">
    <citation type="submission" date="2023-06" db="EMBL/GenBank/DDBJ databases">
        <title>Sporosarcina sp. nov., isolated from Korean traditional fermented seafood 'Jeotgal'.</title>
        <authorList>
            <person name="Yang A.I."/>
            <person name="Shin N.-R."/>
        </authorList>
    </citation>
    <scope>NUCLEOTIDE SEQUENCE [LARGE SCALE GENOMIC DNA]</scope>
    <source>
        <strain evidence="1 2">KCTC13119</strain>
    </source>
</reference>
<evidence type="ECO:0000313" key="2">
    <source>
        <dbReference type="Proteomes" id="UP001282284"/>
    </source>
</evidence>
<dbReference type="RefSeq" id="WP_317944561.1">
    <property type="nucleotide sequence ID" value="NZ_JAUBDI010000011.1"/>
</dbReference>
<dbReference type="InterPro" id="IPR003203">
    <property type="entry name" value="CobU/CobP"/>
</dbReference>
<accession>A0ABU4GE91</accession>
<dbReference type="GO" id="GO:0016301">
    <property type="term" value="F:kinase activity"/>
    <property type="evidence" value="ECO:0007669"/>
    <property type="project" value="UniProtKB-KW"/>
</dbReference>
<keyword evidence="1" id="KW-0548">Nucleotidyltransferase</keyword>
<dbReference type="GO" id="GO:0016779">
    <property type="term" value="F:nucleotidyltransferase activity"/>
    <property type="evidence" value="ECO:0007669"/>
    <property type="project" value="UniProtKB-KW"/>
</dbReference>
<dbReference type="Pfam" id="PF02283">
    <property type="entry name" value="CobU"/>
    <property type="match status" value="1"/>
</dbReference>
<keyword evidence="1" id="KW-0808">Transferase</keyword>
<dbReference type="SUPFAM" id="SSF52540">
    <property type="entry name" value="P-loop containing nucleoside triphosphate hydrolases"/>
    <property type="match status" value="1"/>
</dbReference>